<feature type="region of interest" description="Disordered" evidence="1">
    <location>
        <begin position="25"/>
        <end position="45"/>
    </location>
</feature>
<evidence type="ECO:0000313" key="2">
    <source>
        <dbReference type="EMBL" id="KAK9091022.1"/>
    </source>
</evidence>
<dbReference type="EMBL" id="JBBNAE010000010">
    <property type="protein sequence ID" value="KAK9091022.1"/>
    <property type="molecule type" value="Genomic_DNA"/>
</dbReference>
<keyword evidence="3" id="KW-1185">Reference proteome</keyword>
<gene>
    <name evidence="2" type="ORF">Sjap_024199</name>
</gene>
<protein>
    <submittedName>
        <fullName evidence="2">Uncharacterized protein</fullName>
    </submittedName>
</protein>
<proteinExistence type="predicted"/>
<reference evidence="2 3" key="1">
    <citation type="submission" date="2024-01" db="EMBL/GenBank/DDBJ databases">
        <title>Genome assemblies of Stephania.</title>
        <authorList>
            <person name="Yang L."/>
        </authorList>
    </citation>
    <scope>NUCLEOTIDE SEQUENCE [LARGE SCALE GENOMIC DNA]</scope>
    <source>
        <strain evidence="2">QJT</strain>
        <tissue evidence="2">Leaf</tissue>
    </source>
</reference>
<organism evidence="2 3">
    <name type="scientific">Stephania japonica</name>
    <dbReference type="NCBI Taxonomy" id="461633"/>
    <lineage>
        <taxon>Eukaryota</taxon>
        <taxon>Viridiplantae</taxon>
        <taxon>Streptophyta</taxon>
        <taxon>Embryophyta</taxon>
        <taxon>Tracheophyta</taxon>
        <taxon>Spermatophyta</taxon>
        <taxon>Magnoliopsida</taxon>
        <taxon>Ranunculales</taxon>
        <taxon>Menispermaceae</taxon>
        <taxon>Menispermoideae</taxon>
        <taxon>Cissampelideae</taxon>
        <taxon>Stephania</taxon>
    </lineage>
</organism>
<sequence length="288" mass="31400">MRSDGVGISMRKRAKTVRFNVGKIHKGSKGNEAGTSTLIPSETEPDVHQADLTFEATDDSGLSTGGDDENERVVVELEEDLDSHSDEYESIDSLVIRGGQEGVGTDKLVDERVLDSLVLEEIVAAETEGISLSMNSQAELGLSLLSFTPAESEAVAAPTSSSPLEEIHLEDRDVSIDLGTTDMEGSSLPPAQFLSQCGLQVTRHPRRQEEISAARPSRERERLHSGVDYSKHDSREILCMQRISASTAPYNLYRRPREKQCEGEEESVWEIERGPAMVTATATAKAAV</sequence>
<dbReference type="Proteomes" id="UP001417504">
    <property type="component" value="Unassembled WGS sequence"/>
</dbReference>
<accession>A0AAP0EHR4</accession>
<evidence type="ECO:0000256" key="1">
    <source>
        <dbReference type="SAM" id="MobiDB-lite"/>
    </source>
</evidence>
<name>A0AAP0EHR4_9MAGN</name>
<evidence type="ECO:0000313" key="3">
    <source>
        <dbReference type="Proteomes" id="UP001417504"/>
    </source>
</evidence>
<dbReference type="AlphaFoldDB" id="A0AAP0EHR4"/>
<comment type="caution">
    <text evidence="2">The sequence shown here is derived from an EMBL/GenBank/DDBJ whole genome shotgun (WGS) entry which is preliminary data.</text>
</comment>